<accession>A0ABQ4JV77</accession>
<dbReference type="EMBL" id="BOQM01000017">
    <property type="protein sequence ID" value="GIM85979.1"/>
    <property type="molecule type" value="Genomic_DNA"/>
</dbReference>
<name>A0ABQ4JV77_SALAC</name>
<dbReference type="Proteomes" id="UP000677457">
    <property type="component" value="Unassembled WGS sequence"/>
</dbReference>
<gene>
    <name evidence="1" type="ORF">Sar04_27150</name>
</gene>
<evidence type="ECO:0000313" key="2">
    <source>
        <dbReference type="Proteomes" id="UP000677457"/>
    </source>
</evidence>
<evidence type="ECO:0000313" key="1">
    <source>
        <dbReference type="EMBL" id="GIM85979.1"/>
    </source>
</evidence>
<proteinExistence type="predicted"/>
<sequence>MAVAVRRSGRKAGWCGSTSYHRGFRSWLSRSFFLPSSDAVLLRQAETLLNDAALIGGGGGLRQVLPKPFNFGQDLDIRVEDDQLVGRSGRGHGGGLVSSCD</sequence>
<protein>
    <submittedName>
        <fullName evidence="1">Uncharacterized protein</fullName>
    </submittedName>
</protein>
<reference evidence="1 2" key="1">
    <citation type="submission" date="2021-03" db="EMBL/GenBank/DDBJ databases">
        <title>Whole genome shotgun sequence of Salinispora arenicola NBRC 105043.</title>
        <authorList>
            <person name="Komaki H."/>
            <person name="Tamura T."/>
        </authorList>
    </citation>
    <scope>NUCLEOTIDE SEQUENCE [LARGE SCALE GENOMIC DNA]</scope>
    <source>
        <strain evidence="1 2">NBRC 105043</strain>
    </source>
</reference>
<keyword evidence="2" id="KW-1185">Reference proteome</keyword>
<comment type="caution">
    <text evidence="1">The sequence shown here is derived from an EMBL/GenBank/DDBJ whole genome shotgun (WGS) entry which is preliminary data.</text>
</comment>
<organism evidence="1 2">
    <name type="scientific">Salinispora arenicola</name>
    <dbReference type="NCBI Taxonomy" id="168697"/>
    <lineage>
        <taxon>Bacteria</taxon>
        <taxon>Bacillati</taxon>
        <taxon>Actinomycetota</taxon>
        <taxon>Actinomycetes</taxon>
        <taxon>Micromonosporales</taxon>
        <taxon>Micromonosporaceae</taxon>
        <taxon>Salinispora</taxon>
    </lineage>
</organism>